<evidence type="ECO:0000313" key="3">
    <source>
        <dbReference type="Proteomes" id="UP001151760"/>
    </source>
</evidence>
<evidence type="ECO:0000256" key="1">
    <source>
        <dbReference type="SAM" id="MobiDB-lite"/>
    </source>
</evidence>
<reference evidence="2" key="2">
    <citation type="submission" date="2022-01" db="EMBL/GenBank/DDBJ databases">
        <authorList>
            <person name="Yamashiro T."/>
            <person name="Shiraishi A."/>
            <person name="Satake H."/>
            <person name="Nakayama K."/>
        </authorList>
    </citation>
    <scope>NUCLEOTIDE SEQUENCE</scope>
</reference>
<reference evidence="2" key="1">
    <citation type="journal article" date="2022" name="Int. J. Mol. Sci.">
        <title>Draft Genome of Tanacetum Coccineum: Genomic Comparison of Closely Related Tanacetum-Family Plants.</title>
        <authorList>
            <person name="Yamashiro T."/>
            <person name="Shiraishi A."/>
            <person name="Nakayama K."/>
            <person name="Satake H."/>
        </authorList>
    </citation>
    <scope>NUCLEOTIDE SEQUENCE</scope>
</reference>
<dbReference type="EMBL" id="BQNB010008702">
    <property type="protein sequence ID" value="GJS53098.1"/>
    <property type="molecule type" value="Genomic_DNA"/>
</dbReference>
<feature type="compositionally biased region" description="Acidic residues" evidence="1">
    <location>
        <begin position="129"/>
        <end position="139"/>
    </location>
</feature>
<keyword evidence="3" id="KW-1185">Reference proteome</keyword>
<accession>A0ABQ4WJN3</accession>
<dbReference type="Proteomes" id="UP001151760">
    <property type="component" value="Unassembled WGS sequence"/>
</dbReference>
<evidence type="ECO:0000313" key="2">
    <source>
        <dbReference type="EMBL" id="GJS53098.1"/>
    </source>
</evidence>
<name>A0ABQ4WJN3_9ASTR</name>
<organism evidence="2 3">
    <name type="scientific">Tanacetum coccineum</name>
    <dbReference type="NCBI Taxonomy" id="301880"/>
    <lineage>
        <taxon>Eukaryota</taxon>
        <taxon>Viridiplantae</taxon>
        <taxon>Streptophyta</taxon>
        <taxon>Embryophyta</taxon>
        <taxon>Tracheophyta</taxon>
        <taxon>Spermatophyta</taxon>
        <taxon>Magnoliopsida</taxon>
        <taxon>eudicotyledons</taxon>
        <taxon>Gunneridae</taxon>
        <taxon>Pentapetalae</taxon>
        <taxon>asterids</taxon>
        <taxon>campanulids</taxon>
        <taxon>Asterales</taxon>
        <taxon>Asteraceae</taxon>
        <taxon>Asteroideae</taxon>
        <taxon>Anthemideae</taxon>
        <taxon>Anthemidinae</taxon>
        <taxon>Tanacetum</taxon>
    </lineage>
</organism>
<protein>
    <submittedName>
        <fullName evidence="2">Uncharacterized protein</fullName>
    </submittedName>
</protein>
<proteinExistence type="predicted"/>
<feature type="compositionally biased region" description="Polar residues" evidence="1">
    <location>
        <begin position="91"/>
        <end position="103"/>
    </location>
</feature>
<sequence>MLISRVTGKSESLLKTFYIYGLKPSIQCALLRSNPKTLDEAFSLARAIEARSMDLQLRELLRSNPITLGEAFFRTPINEASFENENNQAVDHNVGDQENPNVNDKQEVKKTDDQEIKNVKDEEGKNVEDQQDSEGDDDTTMMMLAI</sequence>
<feature type="compositionally biased region" description="Basic and acidic residues" evidence="1">
    <location>
        <begin position="104"/>
        <end position="128"/>
    </location>
</feature>
<gene>
    <name evidence="2" type="ORF">Tco_0626460</name>
</gene>
<comment type="caution">
    <text evidence="2">The sequence shown here is derived from an EMBL/GenBank/DDBJ whole genome shotgun (WGS) entry which is preliminary data.</text>
</comment>
<feature type="region of interest" description="Disordered" evidence="1">
    <location>
        <begin position="91"/>
        <end position="140"/>
    </location>
</feature>